<dbReference type="Gene3D" id="3.30.300.20">
    <property type="match status" value="1"/>
</dbReference>
<comment type="similarity">
    <text evidence="12">Belongs to the metallo-beta-lactamase superfamily. RNA-metabolizing metallo-beta-lactamase-like family. FttA subfamily.</text>
</comment>
<keyword evidence="5 12" id="KW-0378">Hydrolase</keyword>
<dbReference type="SMART" id="SM00849">
    <property type="entry name" value="Lactamase_B"/>
    <property type="match status" value="1"/>
</dbReference>
<dbReference type="GO" id="GO:0003677">
    <property type="term" value="F:DNA binding"/>
    <property type="evidence" value="ECO:0007669"/>
    <property type="project" value="UniProtKB-KW"/>
</dbReference>
<dbReference type="PATRIC" id="fig|1685125.3.peg.621"/>
<dbReference type="GO" id="GO:0006353">
    <property type="term" value="P:DNA-templated transcription termination"/>
    <property type="evidence" value="ECO:0007669"/>
    <property type="project" value="UniProtKB-UniRule"/>
</dbReference>
<name>A0A0M0BSH8_9ARCH</name>
<feature type="binding site" evidence="12">
    <location>
        <position position="252"/>
    </location>
    <ligand>
        <name>Zn(2+)</name>
        <dbReference type="ChEBI" id="CHEBI:29105"/>
        <label>2</label>
    </ligand>
</feature>
<evidence type="ECO:0000256" key="8">
    <source>
        <dbReference type="ARBA" id="ARBA00022884"/>
    </source>
</evidence>
<keyword evidence="9 12" id="KW-0805">Transcription regulation</keyword>
<dbReference type="AlphaFoldDB" id="A0A0M0BSH8"/>
<evidence type="ECO:0000259" key="15">
    <source>
        <dbReference type="SMART" id="SM01027"/>
    </source>
</evidence>
<dbReference type="NCBIfam" id="TIGR03675">
    <property type="entry name" value="arCOG00543"/>
    <property type="match status" value="1"/>
</dbReference>
<keyword evidence="7 12" id="KW-0269">Exonuclease</keyword>
<dbReference type="CDD" id="cd16295">
    <property type="entry name" value="TTHA0252-CPSF-like_MBL-fold"/>
    <property type="match status" value="1"/>
</dbReference>
<feature type="binding site" evidence="12">
    <location>
        <position position="357"/>
    </location>
    <ligand>
        <name>Zn(2+)</name>
        <dbReference type="ChEBI" id="CHEBI:29105"/>
        <label>1</label>
    </ligand>
</feature>
<dbReference type="PANTHER" id="PTHR11203:SF51">
    <property type="entry name" value="CLEAVAGE AND POLYADENYLATION SPECIFICITY FACTOR"/>
    <property type="match status" value="1"/>
</dbReference>
<feature type="region of interest" description="KHa" evidence="12">
    <location>
        <begin position="8"/>
        <end position="75"/>
    </location>
</feature>
<evidence type="ECO:0000256" key="9">
    <source>
        <dbReference type="ARBA" id="ARBA00023015"/>
    </source>
</evidence>
<feature type="domain" description="K Homology" evidence="13">
    <location>
        <begin position="101"/>
        <end position="171"/>
    </location>
</feature>
<dbReference type="InterPro" id="IPR022712">
    <property type="entry name" value="Beta_Casp"/>
</dbReference>
<keyword evidence="6 12" id="KW-0862">Zinc</keyword>
<feature type="domain" description="Beta-Casp" evidence="15">
    <location>
        <begin position="426"/>
        <end position="550"/>
    </location>
</feature>
<feature type="binding site" evidence="12">
    <location>
        <position position="249"/>
    </location>
    <ligand>
        <name>Zn(2+)</name>
        <dbReference type="ChEBI" id="CHEBI:29105"/>
        <label>1</label>
    </ligand>
</feature>
<dbReference type="InterPro" id="IPR004087">
    <property type="entry name" value="KH_dom"/>
</dbReference>
<keyword evidence="4 12" id="KW-0255">Endonuclease</keyword>
<dbReference type="Gene3D" id="3.40.50.10890">
    <property type="match status" value="1"/>
</dbReference>
<dbReference type="InterPro" id="IPR015946">
    <property type="entry name" value="KH_dom-like_a/b"/>
</dbReference>
<feature type="domain" description="Metallo-beta-lactamase" evidence="14">
    <location>
        <begin position="197"/>
        <end position="395"/>
    </location>
</feature>
<dbReference type="InterPro" id="IPR001279">
    <property type="entry name" value="Metallo-B-lactamas"/>
</dbReference>
<dbReference type="Pfam" id="PF16661">
    <property type="entry name" value="Lactamase_B_6"/>
    <property type="match status" value="1"/>
</dbReference>
<evidence type="ECO:0000256" key="3">
    <source>
        <dbReference type="ARBA" id="ARBA00022723"/>
    </source>
</evidence>
<dbReference type="Gene3D" id="3.30.300.230">
    <property type="match status" value="1"/>
</dbReference>
<dbReference type="GO" id="GO:0008270">
    <property type="term" value="F:zinc ion binding"/>
    <property type="evidence" value="ECO:0007669"/>
    <property type="project" value="UniProtKB-UniRule"/>
</dbReference>
<evidence type="ECO:0000259" key="14">
    <source>
        <dbReference type="SMART" id="SM00849"/>
    </source>
</evidence>
<comment type="cofactor">
    <cofactor evidence="12">
        <name>Zn(2+)</name>
        <dbReference type="ChEBI" id="CHEBI:29105"/>
    </cofactor>
    <text evidence="12">Binds 2 Zn(2+) ions, which are required for nuclease activity.</text>
</comment>
<evidence type="ECO:0000313" key="16">
    <source>
        <dbReference type="EMBL" id="KON31532.1"/>
    </source>
</evidence>
<feature type="binding site" evidence="12">
    <location>
        <position position="251"/>
    </location>
    <ligand>
        <name>Zn(2+)</name>
        <dbReference type="ChEBI" id="CHEBI:29105"/>
        <label>2</label>
    </ligand>
</feature>
<evidence type="ECO:0000256" key="2">
    <source>
        <dbReference type="ARBA" id="ARBA00022722"/>
    </source>
</evidence>
<feature type="region of interest" description="Metallo-beta-lactamase C-terminus" evidence="12">
    <location>
        <begin position="583"/>
        <end position="641"/>
    </location>
</feature>
<dbReference type="SUPFAM" id="SSF56281">
    <property type="entry name" value="Metallo-hydrolase/oxidoreductase"/>
    <property type="match status" value="1"/>
</dbReference>
<keyword evidence="2 12" id="KW-0540">Nuclease</keyword>
<dbReference type="GO" id="GO:0004521">
    <property type="term" value="F:RNA endonuclease activity"/>
    <property type="evidence" value="ECO:0007669"/>
    <property type="project" value="UniProtKB-UniRule"/>
</dbReference>
<feature type="region of interest" description="Beta-Casp" evidence="12">
    <location>
        <begin position="389"/>
        <end position="582"/>
    </location>
</feature>
<dbReference type="Pfam" id="PF10996">
    <property type="entry name" value="Beta-Casp"/>
    <property type="match status" value="1"/>
</dbReference>
<evidence type="ECO:0000256" key="12">
    <source>
        <dbReference type="HAMAP-Rule" id="MF_00870"/>
    </source>
</evidence>
<evidence type="ECO:0000259" key="13">
    <source>
        <dbReference type="SMART" id="SM00322"/>
    </source>
</evidence>
<sequence>MARSSGRDKDKIEISQYILEKVPREAGVTRIEYEGPMLAVYTKKPEILVDQSSVVAEIVGVIRKRIVIRPDPSVRLPETEAEKMARELISSEAEITDINFDPSLGEIIIETKKPGLVIGRNGTVLQEIIKKTKWRPRVLRSPPIKSKIVTHMRHYLHSESKERERILRTVGERIFRPKAYEIGDIRMTVLGGAQEVGRSAFLVKTRESSVLLDCGINPGSQRPFESFPRFDCPEFQIDQLDAVVITHAHLDHCGLTPFLYKYGYDGPVYCSAPTSNLMTMLQLDYLDVANKQGVTPYYDQKDVRECVLHTIPLRFGVVTDIAPDIRLTLHNSGHILGAAMAHLHIGEGLHNIVYTSDYKFGRTMLLEAAATEFPRIETVITESTYGGQEDFMPSRVESEENLTAVINETLERKGKVLIPVPAVGRAQEIMLIIDGYMKRGLMKEAPVFIEGMISEATAIHTAYPEYLSREVRHSILHEEVNPFQSDYFTIVEHPSIRQTIIEGEPCIVLATSGMLEGGPVIEYFKNWAEDEKNTIIFVSYQIEGTMGKRVQKGVNEVTMMDNEGKMAVVQVRMQVNSIGGFSGHSDRRQLINYLTHLKPKPERIFVCHGEKSKIRNMAGFLDRKVGISAVVPNILETFRLL</sequence>
<organism evidence="16 17">
    <name type="scientific">miscellaneous Crenarchaeota group-1 archaeon SG8-32-3</name>
    <dbReference type="NCBI Taxonomy" id="1685125"/>
    <lineage>
        <taxon>Archaea</taxon>
        <taxon>Candidatus Bathyarchaeota</taxon>
        <taxon>MCG-1</taxon>
    </lineage>
</organism>
<proteinExistence type="inferred from homology"/>
<feature type="region of interest" description="Metallo-beta-lactamase N-terminus" evidence="12">
    <location>
        <begin position="184"/>
        <end position="388"/>
    </location>
</feature>
<dbReference type="InterPro" id="IPR036866">
    <property type="entry name" value="RibonucZ/Hydroxyglut_hydro"/>
</dbReference>
<evidence type="ECO:0000256" key="10">
    <source>
        <dbReference type="ARBA" id="ARBA00023125"/>
    </source>
</evidence>
<dbReference type="EC" id="3.1.-.-" evidence="12"/>
<feature type="binding site" evidence="12">
    <location>
        <position position="334"/>
    </location>
    <ligand>
        <name>Zn(2+)</name>
        <dbReference type="ChEBI" id="CHEBI:29105"/>
        <label>1</label>
    </ligand>
</feature>
<feature type="binding site" evidence="12">
    <location>
        <position position="608"/>
    </location>
    <ligand>
        <name>Zn(2+)</name>
        <dbReference type="ChEBI" id="CHEBI:29105"/>
        <label>2</label>
    </ligand>
</feature>
<feature type="binding site" evidence="12">
    <location>
        <position position="357"/>
    </location>
    <ligand>
        <name>Zn(2+)</name>
        <dbReference type="ChEBI" id="CHEBI:29105"/>
        <label>2</label>
    </ligand>
</feature>
<dbReference type="HAMAP" id="MF_00870">
    <property type="entry name" value="FttA"/>
    <property type="match status" value="1"/>
</dbReference>
<feature type="region of interest" description="KHb" evidence="12">
    <location>
        <begin position="76"/>
        <end position="143"/>
    </location>
</feature>
<dbReference type="SMART" id="SM01027">
    <property type="entry name" value="Beta-Casp"/>
    <property type="match status" value="1"/>
</dbReference>
<evidence type="ECO:0000256" key="11">
    <source>
        <dbReference type="ARBA" id="ARBA00023163"/>
    </source>
</evidence>
<dbReference type="PANTHER" id="PTHR11203">
    <property type="entry name" value="CLEAVAGE AND POLYADENYLATION SPECIFICITY FACTOR FAMILY MEMBER"/>
    <property type="match status" value="1"/>
</dbReference>
<dbReference type="CDD" id="cd22532">
    <property type="entry name" value="KH-II_CPSF_arch_rpt1"/>
    <property type="match status" value="1"/>
</dbReference>
<dbReference type="Proteomes" id="UP000054016">
    <property type="component" value="Unassembled WGS sequence"/>
</dbReference>
<feature type="binding site" evidence="12">
    <location>
        <position position="247"/>
    </location>
    <ligand>
        <name>Zn(2+)</name>
        <dbReference type="ChEBI" id="CHEBI:29105"/>
        <label>1</label>
    </ligand>
</feature>
<dbReference type="InterPro" id="IPR033769">
    <property type="entry name" value="TffA_KH"/>
</dbReference>
<evidence type="ECO:0000256" key="5">
    <source>
        <dbReference type="ARBA" id="ARBA00022801"/>
    </source>
</evidence>
<evidence type="ECO:0000313" key="17">
    <source>
        <dbReference type="Proteomes" id="UP000054016"/>
    </source>
</evidence>
<evidence type="ECO:0000256" key="7">
    <source>
        <dbReference type="ARBA" id="ARBA00022839"/>
    </source>
</evidence>
<accession>A0A0M0BSH8</accession>
<keyword evidence="11" id="KW-0804">Transcription</keyword>
<keyword evidence="10 12" id="KW-0238">DNA-binding</keyword>
<dbReference type="InterPro" id="IPR019975">
    <property type="entry name" value="aCPSF1"/>
</dbReference>
<dbReference type="SMART" id="SM00322">
    <property type="entry name" value="KH"/>
    <property type="match status" value="1"/>
</dbReference>
<protein>
    <recommendedName>
        <fullName evidence="12">Transcription termination factor FttA</fullName>
        <ecNumber evidence="12">3.1.-.-</ecNumber>
    </recommendedName>
</protein>
<dbReference type="GO" id="GO:0003723">
    <property type="term" value="F:RNA binding"/>
    <property type="evidence" value="ECO:0007669"/>
    <property type="project" value="UniProtKB-UniRule"/>
</dbReference>
<dbReference type="Pfam" id="PF07521">
    <property type="entry name" value="RMMBL"/>
    <property type="match status" value="1"/>
</dbReference>
<evidence type="ECO:0000256" key="4">
    <source>
        <dbReference type="ARBA" id="ARBA00022759"/>
    </source>
</evidence>
<dbReference type="InterPro" id="IPR011108">
    <property type="entry name" value="RMMBL"/>
</dbReference>
<dbReference type="EMBL" id="LFWV01000033">
    <property type="protein sequence ID" value="KON31532.1"/>
    <property type="molecule type" value="Genomic_DNA"/>
</dbReference>
<evidence type="ECO:0000256" key="1">
    <source>
        <dbReference type="ARBA" id="ARBA00022472"/>
    </source>
</evidence>
<dbReference type="GO" id="GO:0004532">
    <property type="term" value="F:RNA exonuclease activity"/>
    <property type="evidence" value="ECO:0007669"/>
    <property type="project" value="UniProtKB-UniRule"/>
</dbReference>
<keyword evidence="3 12" id="KW-0479">Metal-binding</keyword>
<dbReference type="Pfam" id="PF17214">
    <property type="entry name" value="KH_TffA"/>
    <property type="match status" value="1"/>
</dbReference>
<reference evidence="17" key="1">
    <citation type="submission" date="2015-06" db="EMBL/GenBank/DDBJ databases">
        <title>New insights into the roles of widespread benthic archaea in carbon and nitrogen cycling.</title>
        <authorList>
            <person name="Lazar C.S."/>
            <person name="Baker B.J."/>
            <person name="Seitz K.W."/>
            <person name="Hyde A.S."/>
            <person name="Dick G.J."/>
            <person name="Hinrichs K.-U."/>
            <person name="Teske A.P."/>
        </authorList>
    </citation>
    <scope>NUCLEOTIDE SEQUENCE [LARGE SCALE GENOMIC DNA]</scope>
</reference>
<dbReference type="InterPro" id="IPR050698">
    <property type="entry name" value="MBL"/>
</dbReference>
<evidence type="ECO:0000256" key="6">
    <source>
        <dbReference type="ARBA" id="ARBA00022833"/>
    </source>
</evidence>
<gene>
    <name evidence="12" type="primary">fttA</name>
    <name evidence="16" type="ORF">AC478_02710</name>
</gene>
<keyword evidence="1 12" id="KW-0806">Transcription termination</keyword>
<comment type="subunit">
    <text evidence="12">Homodimer. Interacts with RNA polymerase (RNAP), interacts with the Spt4-Spt5 complex.</text>
</comment>
<comment type="function">
    <text evidence="12">Terminates transcription on the whole genome. Termination is linked to FttA-mediated RNA cleavage and does not require NTP hydrolysis. Cleaves endonucleolytically at the RNA exit channel of RNA polymerase (RNAP); the 5'-3' exonuclease activity of this protein degrades the nascent RNA released from RNAP.</text>
</comment>
<keyword evidence="8 12" id="KW-0694">RNA-binding</keyword>
<dbReference type="Gene3D" id="3.60.15.10">
    <property type="entry name" value="Ribonuclease Z/Hydroxyacylglutathione hydrolase-like"/>
    <property type="match status" value="1"/>
</dbReference>
<comment type="caution">
    <text evidence="16">The sequence shown here is derived from an EMBL/GenBank/DDBJ whole genome shotgun (WGS) entry which is preliminary data.</text>
</comment>